<dbReference type="PRINTS" id="PR00344">
    <property type="entry name" value="BCTRLSENSOR"/>
</dbReference>
<evidence type="ECO:0000256" key="8">
    <source>
        <dbReference type="SAM" id="Phobius"/>
    </source>
</evidence>
<evidence type="ECO:0000256" key="7">
    <source>
        <dbReference type="ARBA" id="ARBA00023012"/>
    </source>
</evidence>
<accession>A0A1H0H9N0</accession>
<comment type="subcellular location">
    <subcellularLocation>
        <location evidence="2">Cell membrane</location>
    </subcellularLocation>
</comment>
<dbReference type="PANTHER" id="PTHR43711">
    <property type="entry name" value="TWO-COMPONENT HISTIDINE KINASE"/>
    <property type="match status" value="1"/>
</dbReference>
<dbReference type="InterPro" id="IPR036890">
    <property type="entry name" value="HATPase_C_sf"/>
</dbReference>
<keyword evidence="7" id="KW-0902">Two-component regulatory system</keyword>
<dbReference type="SUPFAM" id="SSF47384">
    <property type="entry name" value="Homodimeric domain of signal transducing histidine kinase"/>
    <property type="match status" value="1"/>
</dbReference>
<dbReference type="STRING" id="1005944.SAMN05192576_3511"/>
<dbReference type="PROSITE" id="PS50109">
    <property type="entry name" value="HIS_KIN"/>
    <property type="match status" value="1"/>
</dbReference>
<evidence type="ECO:0000256" key="1">
    <source>
        <dbReference type="ARBA" id="ARBA00000085"/>
    </source>
</evidence>
<dbReference type="GO" id="GO:0005886">
    <property type="term" value="C:plasma membrane"/>
    <property type="evidence" value="ECO:0007669"/>
    <property type="project" value="UniProtKB-SubCell"/>
</dbReference>
<dbReference type="EC" id="2.7.13.3" evidence="3"/>
<evidence type="ECO:0000256" key="2">
    <source>
        <dbReference type="ARBA" id="ARBA00004236"/>
    </source>
</evidence>
<dbReference type="AlphaFoldDB" id="A0A1H0H9N0"/>
<evidence type="ECO:0000259" key="9">
    <source>
        <dbReference type="PROSITE" id="PS50109"/>
    </source>
</evidence>
<dbReference type="Pfam" id="PF00512">
    <property type="entry name" value="HisKA"/>
    <property type="match status" value="1"/>
</dbReference>
<dbReference type="Proteomes" id="UP000199004">
    <property type="component" value="Unassembled WGS sequence"/>
</dbReference>
<dbReference type="PANTHER" id="PTHR43711:SF1">
    <property type="entry name" value="HISTIDINE KINASE 1"/>
    <property type="match status" value="1"/>
</dbReference>
<keyword evidence="8" id="KW-0812">Transmembrane</keyword>
<organism evidence="10 11">
    <name type="scientific">Nocardioides szechwanensis</name>
    <dbReference type="NCBI Taxonomy" id="1005944"/>
    <lineage>
        <taxon>Bacteria</taxon>
        <taxon>Bacillati</taxon>
        <taxon>Actinomycetota</taxon>
        <taxon>Actinomycetes</taxon>
        <taxon>Propionibacteriales</taxon>
        <taxon>Nocardioidaceae</taxon>
        <taxon>Nocardioides</taxon>
    </lineage>
</organism>
<keyword evidence="8" id="KW-1133">Transmembrane helix</keyword>
<keyword evidence="11" id="KW-1185">Reference proteome</keyword>
<feature type="transmembrane region" description="Helical" evidence="8">
    <location>
        <begin position="277"/>
        <end position="297"/>
    </location>
</feature>
<dbReference type="InterPro" id="IPR050736">
    <property type="entry name" value="Sensor_HK_Regulatory"/>
</dbReference>
<reference evidence="10 11" key="1">
    <citation type="submission" date="2016-10" db="EMBL/GenBank/DDBJ databases">
        <authorList>
            <person name="de Groot N.N."/>
        </authorList>
    </citation>
    <scope>NUCLEOTIDE SEQUENCE [LARGE SCALE GENOMIC DNA]</scope>
    <source>
        <strain evidence="10 11">CGMCC 1.11147</strain>
    </source>
</reference>
<keyword evidence="8" id="KW-0472">Membrane</keyword>
<dbReference type="Gene3D" id="3.30.565.10">
    <property type="entry name" value="Histidine kinase-like ATPase, C-terminal domain"/>
    <property type="match status" value="1"/>
</dbReference>
<keyword evidence="4" id="KW-0597">Phosphoprotein</keyword>
<dbReference type="SUPFAM" id="SSF55874">
    <property type="entry name" value="ATPase domain of HSP90 chaperone/DNA topoisomerase II/histidine kinase"/>
    <property type="match status" value="1"/>
</dbReference>
<feature type="transmembrane region" description="Helical" evidence="8">
    <location>
        <begin position="7"/>
        <end position="27"/>
    </location>
</feature>
<dbReference type="GO" id="GO:0000155">
    <property type="term" value="F:phosphorelay sensor kinase activity"/>
    <property type="evidence" value="ECO:0007669"/>
    <property type="project" value="InterPro"/>
</dbReference>
<evidence type="ECO:0000313" key="11">
    <source>
        <dbReference type="Proteomes" id="UP000199004"/>
    </source>
</evidence>
<dbReference type="FunFam" id="3.30.565.10:FF:000006">
    <property type="entry name" value="Sensor histidine kinase WalK"/>
    <property type="match status" value="1"/>
</dbReference>
<keyword evidence="5" id="KW-0808">Transferase</keyword>
<evidence type="ECO:0000256" key="3">
    <source>
        <dbReference type="ARBA" id="ARBA00012438"/>
    </source>
</evidence>
<dbReference type="InterPro" id="IPR003661">
    <property type="entry name" value="HisK_dim/P_dom"/>
</dbReference>
<dbReference type="CDD" id="cd00082">
    <property type="entry name" value="HisKA"/>
    <property type="match status" value="1"/>
</dbReference>
<evidence type="ECO:0000256" key="6">
    <source>
        <dbReference type="ARBA" id="ARBA00022777"/>
    </source>
</evidence>
<protein>
    <recommendedName>
        <fullName evidence="3">histidine kinase</fullName>
        <ecNumber evidence="3">2.7.13.3</ecNumber>
    </recommendedName>
</protein>
<name>A0A1H0H9N0_9ACTN</name>
<dbReference type="Pfam" id="PF02518">
    <property type="entry name" value="HATPase_c"/>
    <property type="match status" value="1"/>
</dbReference>
<evidence type="ECO:0000256" key="5">
    <source>
        <dbReference type="ARBA" id="ARBA00022679"/>
    </source>
</evidence>
<evidence type="ECO:0000256" key="4">
    <source>
        <dbReference type="ARBA" id="ARBA00022553"/>
    </source>
</evidence>
<evidence type="ECO:0000313" key="10">
    <source>
        <dbReference type="EMBL" id="SDO15838.1"/>
    </source>
</evidence>
<dbReference type="InterPro" id="IPR036097">
    <property type="entry name" value="HisK_dim/P_sf"/>
</dbReference>
<dbReference type="Gene3D" id="1.10.287.130">
    <property type="match status" value="1"/>
</dbReference>
<dbReference type="EMBL" id="FNIC01000006">
    <property type="protein sequence ID" value="SDO15838.1"/>
    <property type="molecule type" value="Genomic_DNA"/>
</dbReference>
<dbReference type="SMART" id="SM00388">
    <property type="entry name" value="HisKA"/>
    <property type="match status" value="1"/>
</dbReference>
<dbReference type="InterPro" id="IPR004358">
    <property type="entry name" value="Sig_transdc_His_kin-like_C"/>
</dbReference>
<feature type="domain" description="Histidine kinase" evidence="9">
    <location>
        <begin position="323"/>
        <end position="536"/>
    </location>
</feature>
<sequence>MPTRDRLIPAVAGLAVVAVAVTVVSLLNSAVDGGTRALQDAKVAQVRTTAGAFNARVESSIGSLGGLGARPWELTTGSTNDAAALQAFAIDPEATSGFFLVDGSDTITSGVLLSEGSLGSTFDAPGWAAAKAALASAPAVVLPVAPSGVTTELPTYAFAVAIRGASPTSVRGAFIFEQALTTDSAFNQEIRGLGDDGATTATWRFLDSDDTVVASTLSTGLGSQIPDARLRSLEPGLHTIGDDLVVSADVPAVGWRVVFTQDEEEFAEPLAAPLQSVGLILVILMLTVGLTLTILLARRLRQSREQEQRLLELNRSQEEFISVVSHELRTPVSGVLGFLQTSLDHWDVMSNDDRHHAVRRAFANARRLQALTRDVLDTESIESGGYGYDRHPIDLADEISTAVDACDIGSAPAMTVNLPTEPVIVDADPDRIQQVLSNLLDNALKSSADTGQITVSLERAGAAARITVEDHGAGIDPDQMERIFDKFVRGRSGTVAGTGLGLYICRRIVTAHDGRIWAESRPGEATRFIVELPLSAPVAH</sequence>
<comment type="catalytic activity">
    <reaction evidence="1">
        <text>ATP + protein L-histidine = ADP + protein N-phospho-L-histidine.</text>
        <dbReference type="EC" id="2.7.13.3"/>
    </reaction>
</comment>
<gene>
    <name evidence="10" type="ORF">SAMN05192576_3511</name>
</gene>
<dbReference type="InterPro" id="IPR005467">
    <property type="entry name" value="His_kinase_dom"/>
</dbReference>
<proteinExistence type="predicted"/>
<dbReference type="OrthoDB" id="9757990at2"/>
<dbReference type="SMART" id="SM00387">
    <property type="entry name" value="HATPase_c"/>
    <property type="match status" value="1"/>
</dbReference>
<dbReference type="RefSeq" id="WP_143016231.1">
    <property type="nucleotide sequence ID" value="NZ_BKAE01000008.1"/>
</dbReference>
<keyword evidence="6 10" id="KW-0418">Kinase</keyword>
<dbReference type="InterPro" id="IPR003594">
    <property type="entry name" value="HATPase_dom"/>
</dbReference>